<dbReference type="Proteomes" id="UP001589683">
    <property type="component" value="Unassembled WGS sequence"/>
</dbReference>
<dbReference type="EMBL" id="JBHMEA010000016">
    <property type="protein sequence ID" value="MFB9231246.1"/>
    <property type="molecule type" value="Genomic_DNA"/>
</dbReference>
<name>A0ABV5JCQ6_9RHOB</name>
<evidence type="ECO:0000256" key="3">
    <source>
        <dbReference type="ARBA" id="ARBA00022827"/>
    </source>
</evidence>
<evidence type="ECO:0000256" key="1">
    <source>
        <dbReference type="ARBA" id="ARBA00001974"/>
    </source>
</evidence>
<dbReference type="PRINTS" id="PR00469">
    <property type="entry name" value="PNDRDTASEII"/>
</dbReference>
<sequence>MATIPESHPTLCDVLVIGSGAAGLTAAITAATAGLRVIVAEKASLVGGATAWSGGWVWLPGTSEADRINGSGDGNRAKTYLKQSIGSGFDNKRIDAFVENSRQLDAFLKKHTSVRFLPDTSLPDYQSDLAGAATGGRSRVIAPYDGRKLGSDIHRLRAPLPVLTLAGLMPAAGLEMRHFFNATRSLASLMYVGKRLLQHVVEFWKVGRNLTLTNGNALAGGLFEAALNHDVQVLTNTAAQSLTFEDGKVTGATLTTDSGVFPVRATHAVILACGGFASHEPMRRQYYRHTSNGRGHWTLAPSETTGDGVQLALAVGAQITSYGDGNGAWVPVSLVPGTDGTERPFPHFADRAKPGLFAVFENGKRFTNEAAPYFDFMQGLFKATPSLGEATAWLICDHRFQRKYGLGFSKPSPFPLGRYLRTGYLKQAPTLGALAAACGIDRTAFCQTVAAYHENAANGKDPVFGRGQAAINRAQGDPTVTPNPCVAPVTKPPFYAVKIHPGCLGTFAGLKTDEQARVLGDNETPISGLFACGSDMSSIMAGRYPAGGISLGPALVFGNIAGRIAAKNPAKHSQDQEHPEQRWSLQ</sequence>
<evidence type="ECO:0000259" key="5">
    <source>
        <dbReference type="Pfam" id="PF00890"/>
    </source>
</evidence>
<organism evidence="6 7">
    <name type="scientific">Pseudohalocynthiibacter aestuariivivens</name>
    <dbReference type="NCBI Taxonomy" id="1591409"/>
    <lineage>
        <taxon>Bacteria</taxon>
        <taxon>Pseudomonadati</taxon>
        <taxon>Pseudomonadota</taxon>
        <taxon>Alphaproteobacteria</taxon>
        <taxon>Rhodobacterales</taxon>
        <taxon>Paracoccaceae</taxon>
        <taxon>Pseudohalocynthiibacter</taxon>
    </lineage>
</organism>
<dbReference type="InterPro" id="IPR036188">
    <property type="entry name" value="FAD/NAD-bd_sf"/>
</dbReference>
<dbReference type="SUPFAM" id="SSF56425">
    <property type="entry name" value="Succinate dehydrogenase/fumarate reductase flavoprotein, catalytic domain"/>
    <property type="match status" value="1"/>
</dbReference>
<gene>
    <name evidence="6" type="ORF">ACFFUT_05540</name>
</gene>
<evidence type="ECO:0000256" key="4">
    <source>
        <dbReference type="ARBA" id="ARBA00023002"/>
    </source>
</evidence>
<evidence type="ECO:0000313" key="7">
    <source>
        <dbReference type="Proteomes" id="UP001589683"/>
    </source>
</evidence>
<evidence type="ECO:0000256" key="2">
    <source>
        <dbReference type="ARBA" id="ARBA00022630"/>
    </source>
</evidence>
<proteinExistence type="predicted"/>
<dbReference type="RefSeq" id="WP_213888978.1">
    <property type="nucleotide sequence ID" value="NZ_JAGFNU010000005.1"/>
</dbReference>
<feature type="domain" description="FAD-dependent oxidoreductase 2 FAD-binding" evidence="5">
    <location>
        <begin position="13"/>
        <end position="551"/>
    </location>
</feature>
<keyword evidence="4" id="KW-0560">Oxidoreductase</keyword>
<keyword evidence="7" id="KW-1185">Reference proteome</keyword>
<keyword evidence="2" id="KW-0285">Flavoprotein</keyword>
<comment type="caution">
    <text evidence="6">The sequence shown here is derived from an EMBL/GenBank/DDBJ whole genome shotgun (WGS) entry which is preliminary data.</text>
</comment>
<accession>A0ABV5JCQ6</accession>
<dbReference type="PANTHER" id="PTHR43400">
    <property type="entry name" value="FUMARATE REDUCTASE"/>
    <property type="match status" value="1"/>
</dbReference>
<protein>
    <submittedName>
        <fullName evidence="6">FAD-dependent oxidoreductase</fullName>
    </submittedName>
</protein>
<keyword evidence="3" id="KW-0274">FAD</keyword>
<dbReference type="SUPFAM" id="SSF51905">
    <property type="entry name" value="FAD/NAD(P)-binding domain"/>
    <property type="match status" value="1"/>
</dbReference>
<dbReference type="Gene3D" id="3.90.700.10">
    <property type="entry name" value="Succinate dehydrogenase/fumarate reductase flavoprotein, catalytic domain"/>
    <property type="match status" value="1"/>
</dbReference>
<reference evidence="6 7" key="1">
    <citation type="submission" date="2024-09" db="EMBL/GenBank/DDBJ databases">
        <authorList>
            <person name="Sun Q."/>
            <person name="Mori K."/>
        </authorList>
    </citation>
    <scope>NUCLEOTIDE SEQUENCE [LARGE SCALE GENOMIC DNA]</scope>
    <source>
        <strain evidence="6 7">CECT 8726</strain>
    </source>
</reference>
<dbReference type="InterPro" id="IPR027477">
    <property type="entry name" value="Succ_DH/fumarate_Rdtase_cat_sf"/>
</dbReference>
<dbReference type="InterPro" id="IPR050315">
    <property type="entry name" value="FAD-oxidoreductase_2"/>
</dbReference>
<comment type="cofactor">
    <cofactor evidence="1">
        <name>FAD</name>
        <dbReference type="ChEBI" id="CHEBI:57692"/>
    </cofactor>
</comment>
<dbReference type="Pfam" id="PF00890">
    <property type="entry name" value="FAD_binding_2"/>
    <property type="match status" value="1"/>
</dbReference>
<dbReference type="Gene3D" id="3.50.50.60">
    <property type="entry name" value="FAD/NAD(P)-binding domain"/>
    <property type="match status" value="2"/>
</dbReference>
<evidence type="ECO:0000313" key="6">
    <source>
        <dbReference type="EMBL" id="MFB9231246.1"/>
    </source>
</evidence>
<dbReference type="PANTHER" id="PTHR43400:SF10">
    <property type="entry name" value="3-OXOSTEROID 1-DEHYDROGENASE"/>
    <property type="match status" value="1"/>
</dbReference>
<dbReference type="InterPro" id="IPR003953">
    <property type="entry name" value="FAD-dep_OxRdtase_2_FAD-bd"/>
</dbReference>